<accession>A0A803KUQ8</accession>
<dbReference type="EnsemblPlants" id="AUR62002766-RA">
    <property type="protein sequence ID" value="AUR62002766-RA:cds"/>
    <property type="gene ID" value="AUR62002766"/>
</dbReference>
<dbReference type="InterPro" id="IPR005123">
    <property type="entry name" value="Oxoglu/Fe-dep_dioxygenase_dom"/>
</dbReference>
<evidence type="ECO:0000256" key="3">
    <source>
        <dbReference type="ARBA" id="ARBA00023002"/>
    </source>
</evidence>
<dbReference type="AlphaFoldDB" id="A0A803KUQ8"/>
<name>A0A803KUQ8_CHEQI</name>
<dbReference type="GeneID" id="110713641"/>
<evidence type="ECO:0000313" key="7">
    <source>
        <dbReference type="EnsemblPlants" id="AUR62002766-RA:cds"/>
    </source>
</evidence>
<feature type="domain" description="Fe2OG dioxygenase" evidence="6">
    <location>
        <begin position="213"/>
        <end position="318"/>
    </location>
</feature>
<dbReference type="OMA" id="EEYNKGY"/>
<organism evidence="7 8">
    <name type="scientific">Chenopodium quinoa</name>
    <name type="common">Quinoa</name>
    <dbReference type="NCBI Taxonomy" id="63459"/>
    <lineage>
        <taxon>Eukaryota</taxon>
        <taxon>Viridiplantae</taxon>
        <taxon>Streptophyta</taxon>
        <taxon>Embryophyta</taxon>
        <taxon>Tracheophyta</taxon>
        <taxon>Spermatophyta</taxon>
        <taxon>Magnoliopsida</taxon>
        <taxon>eudicotyledons</taxon>
        <taxon>Gunneridae</taxon>
        <taxon>Pentapetalae</taxon>
        <taxon>Caryophyllales</taxon>
        <taxon>Chenopodiaceae</taxon>
        <taxon>Chenopodioideae</taxon>
        <taxon>Atripliceae</taxon>
        <taxon>Chenopodium</taxon>
    </lineage>
</organism>
<evidence type="ECO:0000256" key="2">
    <source>
        <dbReference type="ARBA" id="ARBA00022723"/>
    </source>
</evidence>
<dbReference type="FunFam" id="2.60.120.330:FF:000005">
    <property type="entry name" value="1-aminocyclopropane-1-carboxylate oxidase homolog 1"/>
    <property type="match status" value="1"/>
</dbReference>
<evidence type="ECO:0000256" key="5">
    <source>
        <dbReference type="RuleBase" id="RU003682"/>
    </source>
</evidence>
<reference evidence="7" key="1">
    <citation type="journal article" date="2017" name="Nature">
        <title>The genome of Chenopodium quinoa.</title>
        <authorList>
            <person name="Jarvis D.E."/>
            <person name="Ho Y.S."/>
            <person name="Lightfoot D.J."/>
            <person name="Schmoeckel S.M."/>
            <person name="Li B."/>
            <person name="Borm T.J.A."/>
            <person name="Ohyanagi H."/>
            <person name="Mineta K."/>
            <person name="Michell C.T."/>
            <person name="Saber N."/>
            <person name="Kharbatia N.M."/>
            <person name="Rupper R.R."/>
            <person name="Sharp A.R."/>
            <person name="Dally N."/>
            <person name="Boughton B.A."/>
            <person name="Woo Y.H."/>
            <person name="Gao G."/>
            <person name="Schijlen E.G.W.M."/>
            <person name="Guo X."/>
            <person name="Momin A.A."/>
            <person name="Negrao S."/>
            <person name="Al-Babili S."/>
            <person name="Gehring C."/>
            <person name="Roessner U."/>
            <person name="Jung C."/>
            <person name="Murphy K."/>
            <person name="Arold S.T."/>
            <person name="Gojobori T."/>
            <person name="van der Linden C.G."/>
            <person name="van Loo E.N."/>
            <person name="Jellen E.N."/>
            <person name="Maughan P.J."/>
            <person name="Tester M."/>
        </authorList>
    </citation>
    <scope>NUCLEOTIDE SEQUENCE [LARGE SCALE GENOMIC DNA]</scope>
    <source>
        <strain evidence="7">cv. PI 614886</strain>
    </source>
</reference>
<dbReference type="Pfam" id="PF14226">
    <property type="entry name" value="DIOX_N"/>
    <property type="match status" value="1"/>
</dbReference>
<dbReference type="InterPro" id="IPR044861">
    <property type="entry name" value="IPNS-like_FE2OG_OXY"/>
</dbReference>
<dbReference type="PANTHER" id="PTHR10209">
    <property type="entry name" value="OXIDOREDUCTASE, 2OG-FE II OXYGENASE FAMILY PROTEIN"/>
    <property type="match status" value="1"/>
</dbReference>
<dbReference type="SUPFAM" id="SSF51197">
    <property type="entry name" value="Clavaminate synthase-like"/>
    <property type="match status" value="1"/>
</dbReference>
<comment type="similarity">
    <text evidence="1 5">Belongs to the iron/ascorbate-dependent oxidoreductase family.</text>
</comment>
<evidence type="ECO:0000256" key="1">
    <source>
        <dbReference type="ARBA" id="ARBA00008056"/>
    </source>
</evidence>
<dbReference type="RefSeq" id="XP_021747823.1">
    <property type="nucleotide sequence ID" value="XM_021892131.1"/>
</dbReference>
<dbReference type="InterPro" id="IPR027443">
    <property type="entry name" value="IPNS-like_sf"/>
</dbReference>
<dbReference type="PANTHER" id="PTHR10209:SF866">
    <property type="entry name" value="1-AMINOCYCLOPROPANE-1-CARBOXYLATE OXIDASE HOMOLOG 1-LIKE"/>
    <property type="match status" value="1"/>
</dbReference>
<keyword evidence="8" id="KW-1185">Reference proteome</keyword>
<dbReference type="GO" id="GO:0051213">
    <property type="term" value="F:dioxygenase activity"/>
    <property type="evidence" value="ECO:0007669"/>
    <property type="project" value="UniProtKB-ARBA"/>
</dbReference>
<protein>
    <recommendedName>
        <fullName evidence="6">Fe2OG dioxygenase domain-containing protein</fullName>
    </recommendedName>
</protein>
<keyword evidence="4 5" id="KW-0408">Iron</keyword>
<dbReference type="Pfam" id="PF03171">
    <property type="entry name" value="2OG-FeII_Oxy"/>
    <property type="match status" value="1"/>
</dbReference>
<keyword evidence="2 5" id="KW-0479">Metal-binding</keyword>
<dbReference type="KEGG" id="cqi:110713641"/>
<dbReference type="SMR" id="A0A803KUQ8"/>
<evidence type="ECO:0000313" key="8">
    <source>
        <dbReference type="Proteomes" id="UP000596660"/>
    </source>
</evidence>
<dbReference type="Gene3D" id="2.60.120.330">
    <property type="entry name" value="B-lactam Antibiotic, Isopenicillin N Synthase, Chain"/>
    <property type="match status" value="1"/>
</dbReference>
<dbReference type="InterPro" id="IPR026992">
    <property type="entry name" value="DIOX_N"/>
</dbReference>
<dbReference type="OrthoDB" id="288590at2759"/>
<gene>
    <name evidence="7" type="primary">LOC110713641</name>
</gene>
<evidence type="ECO:0000259" key="6">
    <source>
        <dbReference type="PROSITE" id="PS51471"/>
    </source>
</evidence>
<dbReference type="Gramene" id="AUR62002766-RA">
    <property type="protein sequence ID" value="AUR62002766-RA:cds"/>
    <property type="gene ID" value="AUR62002766"/>
</dbReference>
<dbReference type="GO" id="GO:0046872">
    <property type="term" value="F:metal ion binding"/>
    <property type="evidence" value="ECO:0007669"/>
    <property type="project" value="UniProtKB-KW"/>
</dbReference>
<reference evidence="7" key="2">
    <citation type="submission" date="2021-03" db="UniProtKB">
        <authorList>
            <consortium name="EnsemblPlants"/>
        </authorList>
    </citation>
    <scope>IDENTIFICATION</scope>
</reference>
<dbReference type="PROSITE" id="PS51471">
    <property type="entry name" value="FE2OG_OXY"/>
    <property type="match status" value="1"/>
</dbReference>
<dbReference type="Proteomes" id="UP000596660">
    <property type="component" value="Unplaced"/>
</dbReference>
<sequence length="366" mass="41178">MSTNKSDREAQLRAFDETKLGVKGIVDAGVTTIPSIFIHPISKRSLPQNINTSNVDDARFQFPIIDLRVSENDLDHKKKVVDKIREASETWGFFQVINHGIPDIVMEDTLKGVKEFFELDDEVKKGYYSRDYANKRFTYHSNADLYTGPATNWRDTFGCTMIPNPPRPDELPPPCREILPEYTSQVMKLGKVLFGLLSESLGLEQTHLYDMGCAEGLNVSGHYYPGCPQPELTMGTAKHADSVFLTILLQDQIGGLQVLHQDHWVDVPPTPGALVINIGDHLQLVSNDKFISVEHRVLANYKGPRISVASFFTTFFQETSTRFGPIKELLSDANPPKYREITVKEYNTYSLNKGLDGTSALPHFKL</sequence>
<proteinExistence type="inferred from homology"/>
<evidence type="ECO:0000256" key="4">
    <source>
        <dbReference type="ARBA" id="ARBA00023004"/>
    </source>
</evidence>
<keyword evidence="3 5" id="KW-0560">Oxidoreductase</keyword>